<evidence type="ECO:0000313" key="2">
    <source>
        <dbReference type="EMBL" id="MDC8015809.1"/>
    </source>
</evidence>
<feature type="domain" description="DUF4166" evidence="1">
    <location>
        <begin position="13"/>
        <end position="168"/>
    </location>
</feature>
<dbReference type="EMBL" id="JAOVZO020000020">
    <property type="protein sequence ID" value="MDC8015809.1"/>
    <property type="molecule type" value="Genomic_DNA"/>
</dbReference>
<sequence length="171" mass="18772">MFPRLLGAAFAQLPPRVRSLHLAEGKRRYRGAATITRGKGLLSRLCGWATGLPPALTDAPLTVDIDAQPAGETWTRQFGRYPMTSRLWEQAGLLNERLGLVTFGFAVAVEDGALTWRVRRVRALGLPLPAAWFSGVWARESESGGRYRFEVAAALPLAGELVHYAGWLDVD</sequence>
<keyword evidence="3" id="KW-1185">Reference proteome</keyword>
<protein>
    <submittedName>
        <fullName evidence="2">DUF4166 domain-containing protein</fullName>
    </submittedName>
</protein>
<dbReference type="Pfam" id="PF13761">
    <property type="entry name" value="DUF4166"/>
    <property type="match status" value="1"/>
</dbReference>
<organism evidence="2 3">
    <name type="scientific">Tahibacter soli</name>
    <dbReference type="NCBI Taxonomy" id="2983605"/>
    <lineage>
        <taxon>Bacteria</taxon>
        <taxon>Pseudomonadati</taxon>
        <taxon>Pseudomonadota</taxon>
        <taxon>Gammaproteobacteria</taxon>
        <taxon>Lysobacterales</taxon>
        <taxon>Rhodanobacteraceae</taxon>
        <taxon>Tahibacter</taxon>
    </lineage>
</organism>
<evidence type="ECO:0000313" key="3">
    <source>
        <dbReference type="Proteomes" id="UP001139971"/>
    </source>
</evidence>
<proteinExistence type="predicted"/>
<name>A0A9X4BMW8_9GAMM</name>
<accession>A0A9X4BMW8</accession>
<evidence type="ECO:0000259" key="1">
    <source>
        <dbReference type="Pfam" id="PF13761"/>
    </source>
</evidence>
<gene>
    <name evidence="2" type="ORF">OD750_025055</name>
</gene>
<dbReference type="AlphaFoldDB" id="A0A9X4BMW8"/>
<reference evidence="2" key="1">
    <citation type="submission" date="2023-02" db="EMBL/GenBank/DDBJ databases">
        <title>Tahibacter soli sp. nov. isolated from soil.</title>
        <authorList>
            <person name="Baek J.H."/>
            <person name="Lee J.K."/>
            <person name="Choi D.G."/>
            <person name="Jeon C.O."/>
        </authorList>
    </citation>
    <scope>NUCLEOTIDE SEQUENCE</scope>
    <source>
        <strain evidence="2">BL</strain>
    </source>
</reference>
<comment type="caution">
    <text evidence="2">The sequence shown here is derived from an EMBL/GenBank/DDBJ whole genome shotgun (WGS) entry which is preliminary data.</text>
</comment>
<dbReference type="InterPro" id="IPR025311">
    <property type="entry name" value="DUF4166"/>
</dbReference>
<dbReference type="Proteomes" id="UP001139971">
    <property type="component" value="Unassembled WGS sequence"/>
</dbReference>